<evidence type="ECO:0008006" key="3">
    <source>
        <dbReference type="Google" id="ProtNLM"/>
    </source>
</evidence>
<dbReference type="EMBL" id="LYOZ01000030">
    <property type="protein sequence ID" value="OCH97632.1"/>
    <property type="molecule type" value="Genomic_DNA"/>
</dbReference>
<dbReference type="Gene3D" id="1.10.275.10">
    <property type="entry name" value="Fumarase/aspartase (N-terminal domain)"/>
    <property type="match status" value="1"/>
</dbReference>
<dbReference type="CDD" id="cd00332">
    <property type="entry name" value="PAL-HAL"/>
    <property type="match status" value="1"/>
</dbReference>
<proteinExistence type="predicted"/>
<protein>
    <recommendedName>
        <fullName evidence="3">Histidine ammonia-lyase</fullName>
    </recommendedName>
</protein>
<dbReference type="PANTHER" id="PTHR10362">
    <property type="entry name" value="HISTIDINE AMMONIA-LYASE"/>
    <property type="match status" value="1"/>
</dbReference>
<gene>
    <name evidence="1" type="ORF">A8135_14005</name>
</gene>
<evidence type="ECO:0000313" key="1">
    <source>
        <dbReference type="EMBL" id="OCH97632.1"/>
    </source>
</evidence>
<sequence>MLFIAPYGFAQNNAAIHPIVLNGHNLTVEDVVKIARLNTHVRIDSLALEKVKRSHQLLLLAAEKDMPVYGLNRGVGLNKDKTIFKGNVLTPQARKDSEQFNMNDIYATSAAVGPNAPREVVRAAMVARLNTLLLGNAGAQPAVVEMFAAFLNNDITPVFPSGGSIGEADITILAHIGLAMAGKGDVLYKGKQMPAKKALKLAGLQPVHFYAKDALSIFSSNAYTAGMAALVTYDVENLINKYELLTALSLEGINGNIAPFLEPVHAIRPYYGQGVSARHVMNALQGSYLLDTSPKRALQDPLSFRTASQISGATRDALQDLKRDLTIQLNSSDDNPAVVVDITPSKEPSPQEKAYYVSNGSLYGAVIPTASFEPIPWVLDIEKLNIALGHLSASSTQRIVKLSAFCINQISRFLSPDQATIAFAAIQKPIMYLNTEIQQQSIPVSTISYPVAGEIEDTATNSLLVVQHLNKITDNLYQIMGFELMHASQAVDLKKLQTPTLALGKQTLRLYSAFRKTVPFLKKDRELTPDIKKSYQFIRHYGITPF</sequence>
<name>A0ABX2XT43_9GAMM</name>
<dbReference type="InterPro" id="IPR024083">
    <property type="entry name" value="Fumarase/histidase_N"/>
</dbReference>
<organism evidence="1 2">
    <name type="scientific">Legionella jamestowniensis</name>
    <dbReference type="NCBI Taxonomy" id="455"/>
    <lineage>
        <taxon>Bacteria</taxon>
        <taxon>Pseudomonadati</taxon>
        <taxon>Pseudomonadota</taxon>
        <taxon>Gammaproteobacteria</taxon>
        <taxon>Legionellales</taxon>
        <taxon>Legionellaceae</taxon>
        <taxon>Legionella</taxon>
    </lineage>
</organism>
<dbReference type="Proteomes" id="UP000093336">
    <property type="component" value="Unassembled WGS sequence"/>
</dbReference>
<dbReference type="Pfam" id="PF00221">
    <property type="entry name" value="Lyase_aromatic"/>
    <property type="match status" value="1"/>
</dbReference>
<accession>A0ABX2XT43</accession>
<keyword evidence="2" id="KW-1185">Reference proteome</keyword>
<dbReference type="Gene3D" id="1.20.200.10">
    <property type="entry name" value="Fumarase/aspartase (Central domain)"/>
    <property type="match status" value="1"/>
</dbReference>
<reference evidence="1 2" key="1">
    <citation type="submission" date="2016-05" db="EMBL/GenBank/DDBJ databases">
        <authorList>
            <person name="Prochazka B."/>
            <person name="Indra A."/>
            <person name="Hasenberger P."/>
            <person name="Blaschitz M."/>
            <person name="Wagner L."/>
            <person name="Wewalka G."/>
            <person name="Sorschag S."/>
            <person name="Schmid D."/>
            <person name="Ruppitsch W."/>
        </authorList>
    </citation>
    <scope>NUCLEOTIDE SEQUENCE [LARGE SCALE GENOMIC DNA]</scope>
    <source>
        <strain evidence="1 2">974010_12</strain>
    </source>
</reference>
<dbReference type="InterPro" id="IPR001106">
    <property type="entry name" value="Aromatic_Lyase"/>
</dbReference>
<dbReference type="InterPro" id="IPR008948">
    <property type="entry name" value="L-Aspartase-like"/>
</dbReference>
<comment type="caution">
    <text evidence="1">The sequence shown here is derived from an EMBL/GenBank/DDBJ whole genome shotgun (WGS) entry which is preliminary data.</text>
</comment>
<dbReference type="SUPFAM" id="SSF48557">
    <property type="entry name" value="L-aspartase-like"/>
    <property type="match status" value="1"/>
</dbReference>
<evidence type="ECO:0000313" key="2">
    <source>
        <dbReference type="Proteomes" id="UP000093336"/>
    </source>
</evidence>